<dbReference type="InterPro" id="IPR002347">
    <property type="entry name" value="SDR_fam"/>
</dbReference>
<dbReference type="SUPFAM" id="SSF51735">
    <property type="entry name" value="NAD(P)-binding Rossmann-fold domains"/>
    <property type="match status" value="1"/>
</dbReference>
<evidence type="ECO:0000313" key="2">
    <source>
        <dbReference type="EMBL" id="OIW20104.1"/>
    </source>
</evidence>
<accession>A0A394D9Y6</accession>
<comment type="caution">
    <text evidence="2">The sequence shown here is derived from an EMBL/GenBank/DDBJ whole genome shotgun (WGS) entry which is preliminary data.</text>
</comment>
<dbReference type="InterPro" id="IPR036291">
    <property type="entry name" value="NAD(P)-bd_dom_sf"/>
</dbReference>
<feature type="transmembrane region" description="Helical" evidence="1">
    <location>
        <begin position="6"/>
        <end position="27"/>
    </location>
</feature>
<sequence length="132" mass="14352">MADVYFSFFTLLIIIPLSLLAFLYFIVRPRTVRIPIKNRNVFITGGSSGIGLALAHRATVEGARVSILSLSRNMLEEARNTVKLATGSSKFGLRGLAEALQHEVIADNIHVSLIFLPDTDTPGTVEGIELNA</sequence>
<evidence type="ECO:0000256" key="1">
    <source>
        <dbReference type="SAM" id="Phobius"/>
    </source>
</evidence>
<dbReference type="GO" id="GO:0005789">
    <property type="term" value="C:endoplasmic reticulum membrane"/>
    <property type="evidence" value="ECO:0007669"/>
    <property type="project" value="TreeGrafter"/>
</dbReference>
<dbReference type="GO" id="GO:0047560">
    <property type="term" value="F:3-dehydrosphinganine reductase activity"/>
    <property type="evidence" value="ECO:0007669"/>
    <property type="project" value="TreeGrafter"/>
</dbReference>
<dbReference type="Proteomes" id="UP000188354">
    <property type="component" value="Unassembled WGS sequence"/>
</dbReference>
<evidence type="ECO:0000313" key="3">
    <source>
        <dbReference type="Proteomes" id="UP000188354"/>
    </source>
</evidence>
<protein>
    <submittedName>
        <fullName evidence="2">Uncharacterized protein</fullName>
    </submittedName>
</protein>
<gene>
    <name evidence="2" type="ORF">TanjilG_00611</name>
</gene>
<keyword evidence="3" id="KW-1185">Reference proteome</keyword>
<keyword evidence="1" id="KW-0812">Transmembrane</keyword>
<dbReference type="AlphaFoldDB" id="A0A394D9Y6"/>
<dbReference type="Pfam" id="PF00106">
    <property type="entry name" value="adh_short"/>
    <property type="match status" value="1"/>
</dbReference>
<proteinExistence type="predicted"/>
<dbReference type="GO" id="GO:0006666">
    <property type="term" value="P:3-keto-sphinganine metabolic process"/>
    <property type="evidence" value="ECO:0007669"/>
    <property type="project" value="TreeGrafter"/>
</dbReference>
<dbReference type="EMBL" id="MLAU01005689">
    <property type="protein sequence ID" value="OIW20104.1"/>
    <property type="molecule type" value="Genomic_DNA"/>
</dbReference>
<dbReference type="Gramene" id="OIW20104">
    <property type="protein sequence ID" value="OIW20104"/>
    <property type="gene ID" value="TanjilG_00611"/>
</dbReference>
<reference evidence="2 3" key="1">
    <citation type="journal article" date="2017" name="Plant Biotechnol. J.">
        <title>A comprehensive draft genome sequence for lupin (Lupinus angustifolius), an emerging health food: insights into plant-microbe interactions and legume evolution.</title>
        <authorList>
            <person name="Hane J.K."/>
            <person name="Ming Y."/>
            <person name="Kamphuis L.G."/>
            <person name="Nelson M.N."/>
            <person name="Garg G."/>
            <person name="Atkins C.A."/>
            <person name="Bayer P.E."/>
            <person name="Bravo A."/>
            <person name="Bringans S."/>
            <person name="Cannon S."/>
            <person name="Edwards D."/>
            <person name="Foley R."/>
            <person name="Gao L.L."/>
            <person name="Harrison M.J."/>
            <person name="Huang W."/>
            <person name="Hurgobin B."/>
            <person name="Li S."/>
            <person name="Liu C.W."/>
            <person name="McGrath A."/>
            <person name="Morahan G."/>
            <person name="Murray J."/>
            <person name="Weller J."/>
            <person name="Jian J."/>
            <person name="Singh K.B."/>
        </authorList>
    </citation>
    <scope>NUCLEOTIDE SEQUENCE [LARGE SCALE GENOMIC DNA]</scope>
    <source>
        <strain evidence="3">cv. Tanjil</strain>
        <tissue evidence="2">Whole plant</tissue>
    </source>
</reference>
<dbReference type="PANTHER" id="PTHR43550">
    <property type="entry name" value="3-KETODIHYDROSPHINGOSINE REDUCTASE"/>
    <property type="match status" value="1"/>
</dbReference>
<dbReference type="GO" id="GO:0030148">
    <property type="term" value="P:sphingolipid biosynthetic process"/>
    <property type="evidence" value="ECO:0007669"/>
    <property type="project" value="TreeGrafter"/>
</dbReference>
<keyword evidence="1" id="KW-0472">Membrane</keyword>
<keyword evidence="1" id="KW-1133">Transmembrane helix</keyword>
<dbReference type="PANTHER" id="PTHR43550:SF3">
    <property type="entry name" value="3-KETODIHYDROSPHINGOSINE REDUCTASE"/>
    <property type="match status" value="1"/>
</dbReference>
<dbReference type="Gene3D" id="3.40.50.720">
    <property type="entry name" value="NAD(P)-binding Rossmann-like Domain"/>
    <property type="match status" value="1"/>
</dbReference>
<organism evidence="2 3">
    <name type="scientific">Lupinus angustifolius</name>
    <name type="common">Narrow-leaved blue lupine</name>
    <dbReference type="NCBI Taxonomy" id="3871"/>
    <lineage>
        <taxon>Eukaryota</taxon>
        <taxon>Viridiplantae</taxon>
        <taxon>Streptophyta</taxon>
        <taxon>Embryophyta</taxon>
        <taxon>Tracheophyta</taxon>
        <taxon>Spermatophyta</taxon>
        <taxon>Magnoliopsida</taxon>
        <taxon>eudicotyledons</taxon>
        <taxon>Gunneridae</taxon>
        <taxon>Pentapetalae</taxon>
        <taxon>rosids</taxon>
        <taxon>fabids</taxon>
        <taxon>Fabales</taxon>
        <taxon>Fabaceae</taxon>
        <taxon>Papilionoideae</taxon>
        <taxon>50 kb inversion clade</taxon>
        <taxon>genistoids sensu lato</taxon>
        <taxon>core genistoids</taxon>
        <taxon>Genisteae</taxon>
        <taxon>Lupinus</taxon>
    </lineage>
</organism>
<name>A0A394D9Y6_LUPAN</name>
<dbReference type="STRING" id="3871.A0A394D9Y6"/>